<keyword evidence="1" id="KW-0732">Signal</keyword>
<dbReference type="Proteomes" id="UP000198280">
    <property type="component" value="Unassembled WGS sequence"/>
</dbReference>
<dbReference type="InterPro" id="IPR013783">
    <property type="entry name" value="Ig-like_fold"/>
</dbReference>
<accession>A0A239M877</accession>
<gene>
    <name evidence="2" type="ORF">SAMN05216252_12338</name>
</gene>
<feature type="chain" id="PRO_5013394443" description="Ig-like domain repeat protein" evidence="1">
    <location>
        <begin position="32"/>
        <end position="564"/>
    </location>
</feature>
<evidence type="ECO:0008006" key="4">
    <source>
        <dbReference type="Google" id="ProtNLM"/>
    </source>
</evidence>
<reference evidence="2 3" key="1">
    <citation type="submission" date="2017-06" db="EMBL/GenBank/DDBJ databases">
        <authorList>
            <person name="Kim H.J."/>
            <person name="Triplett B.A."/>
        </authorList>
    </citation>
    <scope>NUCLEOTIDE SEQUENCE [LARGE SCALE GENOMIC DNA]</scope>
    <source>
        <strain evidence="2 3">CGMCC 4.1858</strain>
    </source>
</reference>
<dbReference type="EMBL" id="FZOF01000023">
    <property type="protein sequence ID" value="SNT38926.1"/>
    <property type="molecule type" value="Genomic_DNA"/>
</dbReference>
<keyword evidence="3" id="KW-1185">Reference proteome</keyword>
<evidence type="ECO:0000256" key="1">
    <source>
        <dbReference type="SAM" id="SignalP"/>
    </source>
</evidence>
<proteinExistence type="predicted"/>
<organism evidence="2 3">
    <name type="scientific">Actinacidiphila glaucinigra</name>
    <dbReference type="NCBI Taxonomy" id="235986"/>
    <lineage>
        <taxon>Bacteria</taxon>
        <taxon>Bacillati</taxon>
        <taxon>Actinomycetota</taxon>
        <taxon>Actinomycetes</taxon>
        <taxon>Kitasatosporales</taxon>
        <taxon>Streptomycetaceae</taxon>
        <taxon>Actinacidiphila</taxon>
    </lineage>
</organism>
<sequence>MRTRHLAGGTALSVLLATASLLGVTATPAAADAAPSATSSEAQPTLHALDDPAQAATTLTVNVPATAVPGAEVTITGTLGSAEPFAAGTEVTVTRTDPADTAGTPLGTAAVAEDGTFQLKDTPAAQGNNTYWVSYAGDATHAAAAATGTVTVARASTTLNVSAPETALPGAEVTISGSLGSTEDYAPGTTVAITRTDSHGGTGTPLGTATIGEHNIFQLKDTPAVQGDNTYTVSYAGDATHTAATAKRTVNVTRAATTLTVNAPATAKRATKLTVTGKLTAAAPFPAGTKVTVTRIDLTTPKGKSLGTKTVASNGTFSFTDTPYTGGNVTYSVHYSGDATHTAALGKDTVAVSRAATSVSIKTNHSTYSWGSTATVTGHLGKTGKSRVVSIYSKAADGTKKLVKTGTVNSSGDFKVSYKLYRNTTFWASFGGDFYSAPKSVSRSVGTRIKVSTSVARHYKTGKIGSTTYYWFHKNTDPVFTTSMSYYKNRKQRFELQVYYQGKWYSAGSEYFWLATNGKSAVQLEAPGESGIRARMRSTYVKGSSGDSVNTTTYGPWKYMYFTK</sequence>
<dbReference type="AlphaFoldDB" id="A0A239M877"/>
<dbReference type="Gene3D" id="2.60.40.10">
    <property type="entry name" value="Immunoglobulins"/>
    <property type="match status" value="1"/>
</dbReference>
<dbReference type="GO" id="GO:0005975">
    <property type="term" value="P:carbohydrate metabolic process"/>
    <property type="evidence" value="ECO:0007669"/>
    <property type="project" value="UniProtKB-ARBA"/>
</dbReference>
<dbReference type="RefSeq" id="WP_179280068.1">
    <property type="nucleotide sequence ID" value="NZ_FZOF01000023.1"/>
</dbReference>
<feature type="signal peptide" evidence="1">
    <location>
        <begin position="1"/>
        <end position="31"/>
    </location>
</feature>
<name>A0A239M877_9ACTN</name>
<protein>
    <recommendedName>
        <fullName evidence="4">Ig-like domain repeat protein</fullName>
    </recommendedName>
</protein>
<evidence type="ECO:0000313" key="3">
    <source>
        <dbReference type="Proteomes" id="UP000198280"/>
    </source>
</evidence>
<evidence type="ECO:0000313" key="2">
    <source>
        <dbReference type="EMBL" id="SNT38926.1"/>
    </source>
</evidence>